<gene>
    <name evidence="7" type="ORF">B0J11DRAFT_441335</name>
</gene>
<dbReference type="PANTHER" id="PTHR33337:SF33">
    <property type="entry name" value="CENP-V_GFA DOMAIN-CONTAINING PROTEIN"/>
    <property type="match status" value="1"/>
</dbReference>
<comment type="similarity">
    <text evidence="1">Belongs to the Gfa family.</text>
</comment>
<name>A0A9P9DBU1_9PLEO</name>
<dbReference type="GO" id="GO:0046872">
    <property type="term" value="F:metal ion binding"/>
    <property type="evidence" value="ECO:0007669"/>
    <property type="project" value="UniProtKB-KW"/>
</dbReference>
<dbReference type="GO" id="GO:0016846">
    <property type="term" value="F:carbon-sulfur lyase activity"/>
    <property type="evidence" value="ECO:0007669"/>
    <property type="project" value="InterPro"/>
</dbReference>
<feature type="region of interest" description="Disordered" evidence="5">
    <location>
        <begin position="169"/>
        <end position="205"/>
    </location>
</feature>
<keyword evidence="8" id="KW-1185">Reference proteome</keyword>
<evidence type="ECO:0000256" key="2">
    <source>
        <dbReference type="ARBA" id="ARBA00022723"/>
    </source>
</evidence>
<evidence type="ECO:0000256" key="5">
    <source>
        <dbReference type="SAM" id="MobiDB-lite"/>
    </source>
</evidence>
<dbReference type="Gene3D" id="3.90.1590.10">
    <property type="entry name" value="glutathione-dependent formaldehyde- activating enzyme (gfa)"/>
    <property type="match status" value="1"/>
</dbReference>
<dbReference type="OrthoDB" id="2212170at2759"/>
<dbReference type="EMBL" id="JAGMWT010000013">
    <property type="protein sequence ID" value="KAH7117555.1"/>
    <property type="molecule type" value="Genomic_DNA"/>
</dbReference>
<keyword evidence="3" id="KW-0862">Zinc</keyword>
<accession>A0A9P9DBU1</accession>
<dbReference type="PANTHER" id="PTHR33337">
    <property type="entry name" value="GFA DOMAIN-CONTAINING PROTEIN"/>
    <property type="match status" value="1"/>
</dbReference>
<evidence type="ECO:0000313" key="8">
    <source>
        <dbReference type="Proteomes" id="UP000700596"/>
    </source>
</evidence>
<dbReference type="InterPro" id="IPR011057">
    <property type="entry name" value="Mss4-like_sf"/>
</dbReference>
<evidence type="ECO:0000256" key="1">
    <source>
        <dbReference type="ARBA" id="ARBA00005495"/>
    </source>
</evidence>
<evidence type="ECO:0000313" key="7">
    <source>
        <dbReference type="EMBL" id="KAH7117555.1"/>
    </source>
</evidence>
<feature type="domain" description="CENP-V/GFA" evidence="6">
    <location>
        <begin position="15"/>
        <end position="128"/>
    </location>
</feature>
<evidence type="ECO:0000259" key="6">
    <source>
        <dbReference type="PROSITE" id="PS51891"/>
    </source>
</evidence>
<evidence type="ECO:0000256" key="3">
    <source>
        <dbReference type="ARBA" id="ARBA00022833"/>
    </source>
</evidence>
<dbReference type="PROSITE" id="PS51891">
    <property type="entry name" value="CENP_V_GFA"/>
    <property type="match status" value="1"/>
</dbReference>
<evidence type="ECO:0000256" key="4">
    <source>
        <dbReference type="ARBA" id="ARBA00023239"/>
    </source>
</evidence>
<comment type="caution">
    <text evidence="7">The sequence shown here is derived from an EMBL/GenBank/DDBJ whole genome shotgun (WGS) entry which is preliminary data.</text>
</comment>
<dbReference type="Proteomes" id="UP000700596">
    <property type="component" value="Unassembled WGS sequence"/>
</dbReference>
<dbReference type="Pfam" id="PF04828">
    <property type="entry name" value="GFA"/>
    <property type="match status" value="1"/>
</dbReference>
<keyword evidence="4" id="KW-0456">Lyase</keyword>
<proteinExistence type="inferred from homology"/>
<dbReference type="SUPFAM" id="SSF51316">
    <property type="entry name" value="Mss4-like"/>
    <property type="match status" value="1"/>
</dbReference>
<protein>
    <submittedName>
        <fullName evidence="7">Mss4-like protein</fullName>
    </submittedName>
</protein>
<dbReference type="AlphaFoldDB" id="A0A9P9DBU1"/>
<keyword evidence="2" id="KW-0479">Metal-binding</keyword>
<dbReference type="InterPro" id="IPR006913">
    <property type="entry name" value="CENP-V/GFA"/>
</dbReference>
<organism evidence="7 8">
    <name type="scientific">Dendryphion nanum</name>
    <dbReference type="NCBI Taxonomy" id="256645"/>
    <lineage>
        <taxon>Eukaryota</taxon>
        <taxon>Fungi</taxon>
        <taxon>Dikarya</taxon>
        <taxon>Ascomycota</taxon>
        <taxon>Pezizomycotina</taxon>
        <taxon>Dothideomycetes</taxon>
        <taxon>Pleosporomycetidae</taxon>
        <taxon>Pleosporales</taxon>
        <taxon>Torulaceae</taxon>
        <taxon>Dendryphion</taxon>
    </lineage>
</organism>
<reference evidence="7" key="1">
    <citation type="journal article" date="2021" name="Nat. Commun.">
        <title>Genetic determinants of endophytism in the Arabidopsis root mycobiome.</title>
        <authorList>
            <person name="Mesny F."/>
            <person name="Miyauchi S."/>
            <person name="Thiergart T."/>
            <person name="Pickel B."/>
            <person name="Atanasova L."/>
            <person name="Karlsson M."/>
            <person name="Huettel B."/>
            <person name="Barry K.W."/>
            <person name="Haridas S."/>
            <person name="Chen C."/>
            <person name="Bauer D."/>
            <person name="Andreopoulos W."/>
            <person name="Pangilinan J."/>
            <person name="LaButti K."/>
            <person name="Riley R."/>
            <person name="Lipzen A."/>
            <person name="Clum A."/>
            <person name="Drula E."/>
            <person name="Henrissat B."/>
            <person name="Kohler A."/>
            <person name="Grigoriev I.V."/>
            <person name="Martin F.M."/>
            <person name="Hacquard S."/>
        </authorList>
    </citation>
    <scope>NUCLEOTIDE SEQUENCE</scope>
    <source>
        <strain evidence="7">MPI-CAGE-CH-0243</strain>
    </source>
</reference>
<sequence length="234" mass="26002">MSAPPKPKPKAFPAVSGGCYCQKTRYRILSAPLFCHACHCPDCQRRSGSAFACFATIEADRIITLPNSLAPKLTSLPGRPGIPRATITCAECGTELWGTGIVSSAIADVRIGTLDLPTLMEPDVHCFVGSKVRWVGIPEGARTMKGDYDMRTMWPKESLRRFDEALRKEEEKKKKKEEEEEDERELDKTPTAQSPSAEDVEFERRCDETEKGLLARLEKLTIKLAEQEKGEGAN</sequence>